<dbReference type="PANTHER" id="PTHR13683">
    <property type="entry name" value="ASPARTYL PROTEASES"/>
    <property type="match status" value="1"/>
</dbReference>
<organism evidence="4 5">
    <name type="scientific">Tetracentron sinense</name>
    <name type="common">Spur-leaf</name>
    <dbReference type="NCBI Taxonomy" id="13715"/>
    <lineage>
        <taxon>Eukaryota</taxon>
        <taxon>Viridiplantae</taxon>
        <taxon>Streptophyta</taxon>
        <taxon>Embryophyta</taxon>
        <taxon>Tracheophyta</taxon>
        <taxon>Spermatophyta</taxon>
        <taxon>Magnoliopsida</taxon>
        <taxon>Trochodendrales</taxon>
        <taxon>Trochodendraceae</taxon>
        <taxon>Tetracentron</taxon>
    </lineage>
</organism>
<dbReference type="Proteomes" id="UP000655225">
    <property type="component" value="Unassembled WGS sequence"/>
</dbReference>
<dbReference type="AlphaFoldDB" id="A0A835D5Y4"/>
<evidence type="ECO:0000256" key="2">
    <source>
        <dbReference type="PIRSR" id="PIRSR601461-1"/>
    </source>
</evidence>
<feature type="active site" evidence="2">
    <location>
        <position position="674"/>
    </location>
</feature>
<dbReference type="InterPro" id="IPR021109">
    <property type="entry name" value="Peptidase_aspartic_dom_sf"/>
</dbReference>
<gene>
    <name evidence="4" type="ORF">HHK36_024032</name>
</gene>
<sequence>MYRLHKDNPPILYGSKCGRGSTPSLAQGARGAEAWSTVLLITEFSKESFCTLLQLGLHVLFGCKVCKTGFECEIMRYMSYSAGISSHRRSAVLLFSLLRLCSLLPRYSFGKILLFSFWEFHVASLRYKPDFKVMREGWDGTTRDPDEVHYEISMKEDEMLYQEFVKRMNFNKKKEAPFRRMELHCRKTGLTRKRGGGGGWKFVSLPDGSSRELNEMEKMYVKRETVCHRYMKAESCLPSWPSIGSRIGKNKIGLFSLKGSDYVLMSSDILVTMSWMYVPCISIIMSSIDWEREGKKPTSHSSEEEAAFSLIHRLCSFPPAATSSTPAKVGPVFISGSICSTSTMPAATSLEFHHHRTSSPARSAAPVQLHQDQHQVNKSGIHLSLHHVHGPCSLLTSPSPSSIADILSRDEARVRGLNTRLSNTASSTSKSHHLLPKSLSVPLNPGSAIGTGNYYVKIGLGTPVKYYAMIIDSGSSFTWLQCQPCEVYCHSQVGSTFNPSTSKTHNYMSCSTRECSSLKDATLNDPACSRRNVCIYAASYGDSSYSLGYLSRDTLTLAPSETTPGFVYGCGQDNEGLFGQAAGLIGLGLNKLSMMAQLSSKYGYVFNYCLPTSGSTGWLSIGLSSFKPSLYKFTPMIKDSRDPALYFLRVTGITVAGKALGVSASVYRNPFIIDSGTVITRLPMTIYTALQGAFVKRMGKYPKAPAYSILDTCFKGSAKGMLVPEIGMVFQGGAELMLGGVNSVIEVDAGITCLAFAGSSSSNGIAIIGNRQQETFRVAYDVSNSRIGFAAGGCT</sequence>
<evidence type="ECO:0000313" key="4">
    <source>
        <dbReference type="EMBL" id="KAF8391723.1"/>
    </source>
</evidence>
<dbReference type="Gene3D" id="2.40.70.10">
    <property type="entry name" value="Acid Proteases"/>
    <property type="match status" value="2"/>
</dbReference>
<dbReference type="InterPro" id="IPR033873">
    <property type="entry name" value="CND41-like"/>
</dbReference>
<evidence type="ECO:0000259" key="3">
    <source>
        <dbReference type="PROSITE" id="PS51767"/>
    </source>
</evidence>
<dbReference type="SUPFAM" id="SSF50630">
    <property type="entry name" value="Acid proteases"/>
    <property type="match status" value="1"/>
</dbReference>
<proteinExistence type="inferred from homology"/>
<comment type="caution">
    <text evidence="4">The sequence shown here is derived from an EMBL/GenBank/DDBJ whole genome shotgun (WGS) entry which is preliminary data.</text>
</comment>
<dbReference type="InterPro" id="IPR001461">
    <property type="entry name" value="Aspartic_peptidase_A1"/>
</dbReference>
<dbReference type="InterPro" id="IPR033121">
    <property type="entry name" value="PEPTIDASE_A1"/>
</dbReference>
<protein>
    <recommendedName>
        <fullName evidence="3">Peptidase A1 domain-containing protein</fullName>
    </recommendedName>
</protein>
<feature type="domain" description="Peptidase A1" evidence="3">
    <location>
        <begin position="454"/>
        <end position="790"/>
    </location>
</feature>
<dbReference type="InterPro" id="IPR032861">
    <property type="entry name" value="TAXi_N"/>
</dbReference>
<dbReference type="Pfam" id="PF14541">
    <property type="entry name" value="TAXi_C"/>
    <property type="match status" value="1"/>
</dbReference>
<accession>A0A835D5Y4</accession>
<dbReference type="EMBL" id="JABCRI010000017">
    <property type="protein sequence ID" value="KAF8391723.1"/>
    <property type="molecule type" value="Genomic_DNA"/>
</dbReference>
<dbReference type="FunFam" id="2.40.70.10:FF:000013">
    <property type="entry name" value="Aspartyl protease AED1"/>
    <property type="match status" value="1"/>
</dbReference>
<dbReference type="PANTHER" id="PTHR13683:SF809">
    <property type="entry name" value="PEPTIDASE A1 DOMAIN-CONTAINING PROTEIN"/>
    <property type="match status" value="1"/>
</dbReference>
<evidence type="ECO:0000313" key="5">
    <source>
        <dbReference type="Proteomes" id="UP000655225"/>
    </source>
</evidence>
<dbReference type="PROSITE" id="PS51767">
    <property type="entry name" value="PEPTIDASE_A1"/>
    <property type="match status" value="1"/>
</dbReference>
<dbReference type="GO" id="GO:0004190">
    <property type="term" value="F:aspartic-type endopeptidase activity"/>
    <property type="evidence" value="ECO:0007669"/>
    <property type="project" value="InterPro"/>
</dbReference>
<evidence type="ECO:0000256" key="1">
    <source>
        <dbReference type="ARBA" id="ARBA00007447"/>
    </source>
</evidence>
<keyword evidence="5" id="KW-1185">Reference proteome</keyword>
<dbReference type="Pfam" id="PF14543">
    <property type="entry name" value="TAXi_N"/>
    <property type="match status" value="1"/>
</dbReference>
<reference evidence="4 5" key="1">
    <citation type="submission" date="2020-04" db="EMBL/GenBank/DDBJ databases">
        <title>Plant Genome Project.</title>
        <authorList>
            <person name="Zhang R.-G."/>
        </authorList>
    </citation>
    <scope>NUCLEOTIDE SEQUENCE [LARGE SCALE GENOMIC DNA]</scope>
    <source>
        <strain evidence="4">YNK0</strain>
        <tissue evidence="4">Leaf</tissue>
    </source>
</reference>
<dbReference type="OrthoDB" id="2747330at2759"/>
<name>A0A835D5Y4_TETSI</name>
<dbReference type="CDD" id="cd05472">
    <property type="entry name" value="cnd41_like"/>
    <property type="match status" value="1"/>
</dbReference>
<dbReference type="InterPro" id="IPR032799">
    <property type="entry name" value="TAXi_C"/>
</dbReference>
<dbReference type="GO" id="GO:0006508">
    <property type="term" value="P:proteolysis"/>
    <property type="evidence" value="ECO:0007669"/>
    <property type="project" value="InterPro"/>
</dbReference>
<comment type="similarity">
    <text evidence="1">Belongs to the peptidase A1 family.</text>
</comment>
<feature type="active site" evidence="2">
    <location>
        <position position="472"/>
    </location>
</feature>
<dbReference type="FunFam" id="2.40.70.10:FF:000031">
    <property type="entry name" value="Aspartyl protease AED1"/>
    <property type="match status" value="1"/>
</dbReference>